<evidence type="ECO:0000313" key="6">
    <source>
        <dbReference type="Proteomes" id="UP000647587"/>
    </source>
</evidence>
<keyword evidence="2" id="KW-0186">Copper</keyword>
<keyword evidence="2" id="KW-0479">Metal-binding</keyword>
<comment type="cofactor">
    <cofactor evidence="2">
        <name>Cu cation</name>
        <dbReference type="ChEBI" id="CHEBI:23378"/>
    </cofactor>
    <text evidence="2">Binds 1 copper ion per subunit.</text>
</comment>
<comment type="function">
    <text evidence="2">Destroys radicals which are normally produced within the cells and which are toxic to biological systems.</text>
</comment>
<dbReference type="EC" id="1.15.1.1" evidence="2"/>
<reference evidence="6" key="1">
    <citation type="journal article" date="2019" name="Int. J. Syst. Evol. Microbiol.">
        <title>The Global Catalogue of Microorganisms (GCM) 10K type strain sequencing project: providing services to taxonomists for standard genome sequencing and annotation.</title>
        <authorList>
            <consortium name="The Broad Institute Genomics Platform"/>
            <consortium name="The Broad Institute Genome Sequencing Center for Infectious Disease"/>
            <person name="Wu L."/>
            <person name="Ma J."/>
        </authorList>
    </citation>
    <scope>NUCLEOTIDE SEQUENCE [LARGE SCALE GENOMIC DNA]</scope>
    <source>
        <strain evidence="6">JCM 30331</strain>
    </source>
</reference>
<dbReference type="InterPro" id="IPR036423">
    <property type="entry name" value="SOD-like_Cu/Zn_dom_sf"/>
</dbReference>
<dbReference type="PANTHER" id="PTHR10003">
    <property type="entry name" value="SUPEROXIDE DISMUTASE CU-ZN -RELATED"/>
    <property type="match status" value="1"/>
</dbReference>
<evidence type="ECO:0000259" key="4">
    <source>
        <dbReference type="Pfam" id="PF00080"/>
    </source>
</evidence>
<dbReference type="InterPro" id="IPR018152">
    <property type="entry name" value="SOD_Cu/Zn_BS"/>
</dbReference>
<dbReference type="PROSITE" id="PS51257">
    <property type="entry name" value="PROKAR_LIPOPROTEIN"/>
    <property type="match status" value="1"/>
</dbReference>
<comment type="cofactor">
    <cofactor evidence="2">
        <name>Zn(2+)</name>
        <dbReference type="ChEBI" id="CHEBI:29105"/>
    </cofactor>
    <text evidence="2">Binds 1 zinc ion per subunit.</text>
</comment>
<evidence type="ECO:0000256" key="1">
    <source>
        <dbReference type="ARBA" id="ARBA00010457"/>
    </source>
</evidence>
<dbReference type="PRINTS" id="PR00068">
    <property type="entry name" value="CUZNDISMTASE"/>
</dbReference>
<sequence>MYRTSVLPVALLLTATLASCALFGPTMARADLMNPAGQSTGQATFMAEGNSTRVRVTVSGLAPGMHAMHIHVNPACTNTTGTDGATVSFGGAGGHFDPGGTNNHDAPTAANTVGHAGDLPMISVGANGTGTADFLTTRVNLRGDTSVIGRSIVIHAAPDDYQTDPAGNSGARERCGVISATS</sequence>
<feature type="domain" description="Superoxide dismutase copper/zinc binding" evidence="4">
    <location>
        <begin position="40"/>
        <end position="178"/>
    </location>
</feature>
<gene>
    <name evidence="5" type="primary">sodC</name>
    <name evidence="5" type="ORF">GCM10008955_18140</name>
</gene>
<evidence type="ECO:0000256" key="2">
    <source>
        <dbReference type="RuleBase" id="RU000393"/>
    </source>
</evidence>
<dbReference type="RefSeq" id="WP_189007024.1">
    <property type="nucleotide sequence ID" value="NZ_BMPP01000006.1"/>
</dbReference>
<dbReference type="SUPFAM" id="SSF49329">
    <property type="entry name" value="Cu,Zn superoxide dismutase-like"/>
    <property type="match status" value="1"/>
</dbReference>
<dbReference type="InterPro" id="IPR024134">
    <property type="entry name" value="SOD_Cu/Zn_/chaperone"/>
</dbReference>
<evidence type="ECO:0000313" key="5">
    <source>
        <dbReference type="EMBL" id="GGK24881.1"/>
    </source>
</evidence>
<protein>
    <recommendedName>
        <fullName evidence="2">Superoxide dismutase [Cu-Zn]</fullName>
        <ecNumber evidence="2">1.15.1.1</ecNumber>
    </recommendedName>
</protein>
<organism evidence="5 6">
    <name type="scientific">Deinococcus malanensis</name>
    <dbReference type="NCBI Taxonomy" id="1706855"/>
    <lineage>
        <taxon>Bacteria</taxon>
        <taxon>Thermotogati</taxon>
        <taxon>Deinococcota</taxon>
        <taxon>Deinococci</taxon>
        <taxon>Deinococcales</taxon>
        <taxon>Deinococcaceae</taxon>
        <taxon>Deinococcus</taxon>
    </lineage>
</organism>
<dbReference type="Proteomes" id="UP000647587">
    <property type="component" value="Unassembled WGS sequence"/>
</dbReference>
<dbReference type="InterPro" id="IPR001424">
    <property type="entry name" value="SOD_Cu_Zn_dom"/>
</dbReference>
<dbReference type="Gene3D" id="2.60.40.200">
    <property type="entry name" value="Superoxide dismutase, copper/zinc binding domain"/>
    <property type="match status" value="1"/>
</dbReference>
<accession>A0ABQ2EWB3</accession>
<dbReference type="EMBL" id="BMPP01000006">
    <property type="protein sequence ID" value="GGK24881.1"/>
    <property type="molecule type" value="Genomic_DNA"/>
</dbReference>
<dbReference type="PROSITE" id="PS00332">
    <property type="entry name" value="SOD_CU_ZN_2"/>
    <property type="match status" value="1"/>
</dbReference>
<name>A0ABQ2EWB3_9DEIO</name>
<comment type="similarity">
    <text evidence="1 2">Belongs to the Cu-Zn superoxide dismutase family.</text>
</comment>
<dbReference type="Pfam" id="PF00080">
    <property type="entry name" value="Sod_Cu"/>
    <property type="match status" value="1"/>
</dbReference>
<proteinExistence type="inferred from homology"/>
<keyword evidence="3" id="KW-0732">Signal</keyword>
<feature type="chain" id="PRO_5045043317" description="Superoxide dismutase [Cu-Zn]" evidence="3">
    <location>
        <begin position="31"/>
        <end position="182"/>
    </location>
</feature>
<evidence type="ECO:0000256" key="3">
    <source>
        <dbReference type="SAM" id="SignalP"/>
    </source>
</evidence>
<keyword evidence="6" id="KW-1185">Reference proteome</keyword>
<keyword evidence="2" id="KW-0560">Oxidoreductase</keyword>
<comment type="catalytic activity">
    <reaction evidence="2">
        <text>2 superoxide + 2 H(+) = H2O2 + O2</text>
        <dbReference type="Rhea" id="RHEA:20696"/>
        <dbReference type="ChEBI" id="CHEBI:15378"/>
        <dbReference type="ChEBI" id="CHEBI:15379"/>
        <dbReference type="ChEBI" id="CHEBI:16240"/>
        <dbReference type="ChEBI" id="CHEBI:18421"/>
        <dbReference type="EC" id="1.15.1.1"/>
    </reaction>
</comment>
<comment type="caution">
    <text evidence="5">The sequence shown here is derived from an EMBL/GenBank/DDBJ whole genome shotgun (WGS) entry which is preliminary data.</text>
</comment>
<keyword evidence="2" id="KW-0862">Zinc</keyword>
<dbReference type="CDD" id="cd00305">
    <property type="entry name" value="Cu-Zn_Superoxide_Dismutase"/>
    <property type="match status" value="1"/>
</dbReference>
<feature type="signal peptide" evidence="3">
    <location>
        <begin position="1"/>
        <end position="30"/>
    </location>
</feature>